<feature type="active site" description="Proton donor" evidence="8">
    <location>
        <position position="362"/>
    </location>
</feature>
<dbReference type="FunFam" id="3.20.20.80:FF:000063">
    <property type="entry name" value="Beta-hexosaminidase"/>
    <property type="match status" value="1"/>
</dbReference>
<evidence type="ECO:0000313" key="13">
    <source>
        <dbReference type="Proteomes" id="UP000501690"/>
    </source>
</evidence>
<evidence type="ECO:0000256" key="5">
    <source>
        <dbReference type="ARBA" id="ARBA00023180"/>
    </source>
</evidence>
<keyword evidence="4 7" id="KW-0378">Hydrolase</keyword>
<dbReference type="CDD" id="cd06562">
    <property type="entry name" value="GH20_HexA_HexB-like"/>
    <property type="match status" value="1"/>
</dbReference>
<evidence type="ECO:0000259" key="11">
    <source>
        <dbReference type="Pfam" id="PF14845"/>
    </source>
</evidence>
<dbReference type="PANTHER" id="PTHR22600:SF44">
    <property type="entry name" value="BETA-HEXOSAMINIDASE"/>
    <property type="match status" value="1"/>
</dbReference>
<keyword evidence="6 7" id="KW-0326">Glycosidase</keyword>
<dbReference type="InterPro" id="IPR025705">
    <property type="entry name" value="Beta_hexosaminidase_sua/sub"/>
</dbReference>
<evidence type="ECO:0000256" key="8">
    <source>
        <dbReference type="PIRSR" id="PIRSR001093-1"/>
    </source>
</evidence>
<dbReference type="AlphaFoldDB" id="A0A4D6MZZ6"/>
<evidence type="ECO:0000256" key="6">
    <source>
        <dbReference type="ARBA" id="ARBA00023295"/>
    </source>
</evidence>
<gene>
    <name evidence="12" type="ORF">DEO72_LG9g765</name>
</gene>
<dbReference type="GO" id="GO:0005975">
    <property type="term" value="P:carbohydrate metabolic process"/>
    <property type="evidence" value="ECO:0007669"/>
    <property type="project" value="InterPro"/>
</dbReference>
<reference evidence="12 13" key="1">
    <citation type="submission" date="2019-04" db="EMBL/GenBank/DDBJ databases">
        <title>An improved genome assembly and genetic linkage map for asparagus bean, Vigna unguiculata ssp. sesquipedialis.</title>
        <authorList>
            <person name="Xia Q."/>
            <person name="Zhang R."/>
            <person name="Dong Y."/>
        </authorList>
    </citation>
    <scope>NUCLEOTIDE SEQUENCE [LARGE SCALE GENOMIC DNA]</scope>
    <source>
        <tissue evidence="12">Leaf</tissue>
    </source>
</reference>
<dbReference type="InterPro" id="IPR017853">
    <property type="entry name" value="GH"/>
</dbReference>
<organism evidence="12 13">
    <name type="scientific">Vigna unguiculata</name>
    <name type="common">Cowpea</name>
    <dbReference type="NCBI Taxonomy" id="3917"/>
    <lineage>
        <taxon>Eukaryota</taxon>
        <taxon>Viridiplantae</taxon>
        <taxon>Streptophyta</taxon>
        <taxon>Embryophyta</taxon>
        <taxon>Tracheophyta</taxon>
        <taxon>Spermatophyta</taxon>
        <taxon>Magnoliopsida</taxon>
        <taxon>eudicotyledons</taxon>
        <taxon>Gunneridae</taxon>
        <taxon>Pentapetalae</taxon>
        <taxon>rosids</taxon>
        <taxon>fabids</taxon>
        <taxon>Fabales</taxon>
        <taxon>Fabaceae</taxon>
        <taxon>Papilionoideae</taxon>
        <taxon>50 kb inversion clade</taxon>
        <taxon>NPAAA clade</taxon>
        <taxon>indigoferoid/millettioid clade</taxon>
        <taxon>Phaseoleae</taxon>
        <taxon>Vigna</taxon>
    </lineage>
</organism>
<feature type="signal peptide" evidence="9">
    <location>
        <begin position="1"/>
        <end position="37"/>
    </location>
</feature>
<evidence type="ECO:0000259" key="10">
    <source>
        <dbReference type="Pfam" id="PF00728"/>
    </source>
</evidence>
<comment type="similarity">
    <text evidence="2 7">Belongs to the glycosyl hydrolase 20 family.</text>
</comment>
<dbReference type="SUPFAM" id="SSF51445">
    <property type="entry name" value="(Trans)glycosidases"/>
    <property type="match status" value="1"/>
</dbReference>
<feature type="domain" description="Beta-hexosaminidase eukaryotic type N-terminal" evidence="11">
    <location>
        <begin position="50"/>
        <end position="145"/>
    </location>
</feature>
<dbReference type="PANTHER" id="PTHR22600">
    <property type="entry name" value="BETA-HEXOSAMINIDASE"/>
    <property type="match status" value="1"/>
</dbReference>
<feature type="chain" id="PRO_5020020830" description="Beta-hexosaminidase" evidence="9">
    <location>
        <begin position="38"/>
        <end position="640"/>
    </location>
</feature>
<dbReference type="Pfam" id="PF00728">
    <property type="entry name" value="Glyco_hydro_20"/>
    <property type="match status" value="1"/>
</dbReference>
<dbReference type="GO" id="GO:0016020">
    <property type="term" value="C:membrane"/>
    <property type="evidence" value="ECO:0007669"/>
    <property type="project" value="TreeGrafter"/>
</dbReference>
<evidence type="ECO:0000313" key="12">
    <source>
        <dbReference type="EMBL" id="QCE05759.1"/>
    </source>
</evidence>
<evidence type="ECO:0000256" key="2">
    <source>
        <dbReference type="ARBA" id="ARBA00006285"/>
    </source>
</evidence>
<protein>
    <recommendedName>
        <fullName evidence="7">Beta-hexosaminidase</fullName>
        <ecNumber evidence="7">3.2.1.52</ecNumber>
    </recommendedName>
</protein>
<dbReference type="PRINTS" id="PR00738">
    <property type="entry name" value="GLHYDRLASE20"/>
</dbReference>
<proteinExistence type="inferred from homology"/>
<dbReference type="PIRSF" id="PIRSF001093">
    <property type="entry name" value="B-hxosamndse_ab_euk"/>
    <property type="match status" value="1"/>
</dbReference>
<dbReference type="Proteomes" id="UP000501690">
    <property type="component" value="Linkage Group LG9"/>
</dbReference>
<comment type="catalytic activity">
    <reaction evidence="1 7">
        <text>Hydrolysis of terminal non-reducing N-acetyl-D-hexosamine residues in N-acetyl-beta-D-hexosaminides.</text>
        <dbReference type="EC" id="3.2.1.52"/>
    </reaction>
</comment>
<dbReference type="Pfam" id="PF14845">
    <property type="entry name" value="Glycohydro_20b2"/>
    <property type="match status" value="1"/>
</dbReference>
<feature type="domain" description="Glycoside hydrolase family 20 catalytic" evidence="10">
    <location>
        <begin position="215"/>
        <end position="519"/>
    </location>
</feature>
<dbReference type="InterPro" id="IPR029019">
    <property type="entry name" value="HEX_eukaryotic_N"/>
</dbReference>
<evidence type="ECO:0000256" key="3">
    <source>
        <dbReference type="ARBA" id="ARBA00022729"/>
    </source>
</evidence>
<dbReference type="EC" id="3.2.1.52" evidence="7"/>
<evidence type="ECO:0000256" key="1">
    <source>
        <dbReference type="ARBA" id="ARBA00001231"/>
    </source>
</evidence>
<keyword evidence="13" id="KW-1185">Reference proteome</keyword>
<dbReference type="SUPFAM" id="SSF55545">
    <property type="entry name" value="beta-N-acetylhexosaminidase-like domain"/>
    <property type="match status" value="1"/>
</dbReference>
<dbReference type="Gene3D" id="3.20.20.80">
    <property type="entry name" value="Glycosidases"/>
    <property type="match status" value="1"/>
</dbReference>
<dbReference type="Gene3D" id="3.30.379.10">
    <property type="entry name" value="Chitobiase/beta-hexosaminidase domain 2-like"/>
    <property type="match status" value="1"/>
</dbReference>
<accession>A0A4D6MZZ6</accession>
<dbReference type="InterPro" id="IPR029018">
    <property type="entry name" value="Hex-like_dom2"/>
</dbReference>
<evidence type="ECO:0000256" key="4">
    <source>
        <dbReference type="ARBA" id="ARBA00022801"/>
    </source>
</evidence>
<dbReference type="InterPro" id="IPR015883">
    <property type="entry name" value="Glyco_hydro_20_cat"/>
</dbReference>
<keyword evidence="3 9" id="KW-0732">Signal</keyword>
<sequence length="640" mass="72342">MGLLSIPTSSSSSSSSSSAVPTLFLVCCAFFVSQALGARIPHPERFLPFIWPLPEKFSFGNETLSLDPALSLSGNGAAFNIVREAFERYKGILFKHGDRFSFLRTLRPAYDVNKLSITVHSNNWELMLQLQLGVDESYNLFVSGAHQLSGSGGSQLRCGLFFYITICYSIRIFNEIVLLCTLNLKTFSQLCSFDYTTKKVHISKVPWSVRDKPRFQYRGLLLDTSRHYLPVNVIKQIIEAMSYAKLNVLHWHIIDEQSFPLEVPSYPNLWKGSYSEWERYTIEDAHDIVNFSKMRGINVMAEVDVPGHAASWGVGYPDLWPSPFCKQPLDVSKKFTFDILSGILTDMRKIFPFELFHLGGDEVNTDCWTNTSTVNKWLQNKNMTAEDAYEYFVLKAQNIALTKNWSPVNWEETFNTFPSKLSPQTVVHNWLGPGVCPKAVAKGFRCIFSNQGVWYLDHLNVPWEVVYDADPLEGIQKASEKKLVIGGEVCMWGETADTSDVQQTIWPRAAAAAERLWSPRDFTSGKHAKVTALKRLQYFRCLLNRRGVAAAPVTNFYARTAPDGPGSCLVQYSCIHRCLFPTERLWSPRDFTSGKHAKVTALKRLQYFRCLLNRRGVAAAPVKNFYARTAPDGPGSCLVQ</sequence>
<name>A0A4D6MZZ6_VIGUN</name>
<dbReference type="GO" id="GO:0030203">
    <property type="term" value="P:glycosaminoglycan metabolic process"/>
    <property type="evidence" value="ECO:0007669"/>
    <property type="project" value="TreeGrafter"/>
</dbReference>
<dbReference type="GO" id="GO:0004563">
    <property type="term" value="F:beta-N-acetylhexosaminidase activity"/>
    <property type="evidence" value="ECO:0007669"/>
    <property type="project" value="UniProtKB-EC"/>
</dbReference>
<keyword evidence="5" id="KW-0325">Glycoprotein</keyword>
<dbReference type="EMBL" id="CP039353">
    <property type="protein sequence ID" value="QCE05759.1"/>
    <property type="molecule type" value="Genomic_DNA"/>
</dbReference>
<evidence type="ECO:0000256" key="9">
    <source>
        <dbReference type="SAM" id="SignalP"/>
    </source>
</evidence>
<evidence type="ECO:0000256" key="7">
    <source>
        <dbReference type="PIRNR" id="PIRNR001093"/>
    </source>
</evidence>